<evidence type="ECO:0000259" key="5">
    <source>
        <dbReference type="PROSITE" id="PS51829"/>
    </source>
</evidence>
<evidence type="ECO:0000256" key="4">
    <source>
        <dbReference type="SAM" id="SignalP"/>
    </source>
</evidence>
<protein>
    <recommendedName>
        <fullName evidence="5">P/Homo B domain-containing protein</fullName>
    </recommendedName>
</protein>
<feature type="chain" id="PRO_5045382967" description="P/Homo B domain-containing protein" evidence="4">
    <location>
        <begin position="30"/>
        <end position="803"/>
    </location>
</feature>
<dbReference type="Proteomes" id="UP000215999">
    <property type="component" value="Unassembled WGS sequence"/>
</dbReference>
<comment type="caution">
    <text evidence="6">The sequence shown here is derived from an EMBL/GenBank/DDBJ whole genome shotgun (WGS) entry which is preliminary data.</text>
</comment>
<evidence type="ECO:0000256" key="2">
    <source>
        <dbReference type="ARBA" id="ARBA00022801"/>
    </source>
</evidence>
<sequence>MDALMKAPRLNKTTLCLFTLLAASQQGVAAELIYPANDAIVNNSVQAKQFLLNYFQDKPETVISDISARYQRTSLMATHYNFDVIDNQGKNCHKTLVLTVDKDQKVQRVYAQLEALSGQCDGTIEKTRTNFDITQPVIPAHAQTVQVATQVYNPDPRTMNQSPIPTDGDFEHYTLPTNYQKVTMSVLCSTAANPQCVLANDKVVAIDIVNLPEGITDKAEQQPQQGHLSFAPDALTNIDVTQTSTTDKSAVNNYFYDVMAFYHIDHSLRYVEGLGFNHLFNQTVQFDAQGSNENNSKYLSDINLLSFGMGGSPDSLDADVTLHEFGHTINNFAVPDWAYGDTSGIGEGFGDYWAGMSTYRTQYQQGTSFELDTVFNFDGHFGGKSGGTRSLNDKAARYYPSAEYQAHISVNGSLSDQLWSTPLFQSLKEAVATYNADAFDAMNRIIIEGLYGLGRGTKMHHAAQSILDAAQSLYPNHEYGAILRRHFNHHNLLPTELILAPAPQFIDTTLAATANTATSNGLVSAVIYNPTTRDMALSGRLTVSGQSGAQDLASIDKPSSLKAGQSQTVNFPLYAQSQCGQRIDLTLDASFSFDKKQRMQQASFDQGFVFGLPNFAEAPKTLNQAVIDAKKSTSPLQPMRKGLTYATYFNTGDQESVGNDFAVITHISHPDHRELKVTLIAPDGQQVILHDHQAYYQNNKQTVYRLADHPQLKPLLGGRMTGAWRLEISDIAVGNSGQLIEFGVTHIQNYQCKASPSKPDPKPQPKPNNNSGGGGSALWLTLLAMLQLGYTKAKSAKRRSFKR</sequence>
<keyword evidence="1" id="KW-0645">Protease</keyword>
<proteinExistence type="predicted"/>
<dbReference type="EMBL" id="NOIF01000056">
    <property type="protein sequence ID" value="OZS43948.1"/>
    <property type="molecule type" value="Genomic_DNA"/>
</dbReference>
<accession>A0ABX4FYI5</accession>
<keyword evidence="4" id="KW-0732">Signal</keyword>
<gene>
    <name evidence="6" type="ORF">ASV53_10670</name>
</gene>
<feature type="signal peptide" evidence="4">
    <location>
        <begin position="1"/>
        <end position="29"/>
    </location>
</feature>
<dbReference type="SUPFAM" id="SSF55486">
    <property type="entry name" value="Metalloproteases ('zincins'), catalytic domain"/>
    <property type="match status" value="1"/>
</dbReference>
<reference evidence="6 7" key="1">
    <citation type="journal article" date="2016" name="Antonie Van Leeuwenhoek">
        <title>Photobacterium sanguinicancri sp. nov. isolated from marine animals.</title>
        <authorList>
            <person name="Gomez-Gil B."/>
            <person name="Roque A."/>
            <person name="Rotllant G."/>
            <person name="Romalde J.L."/>
            <person name="Doce A."/>
            <person name="Eggermont M."/>
            <person name="Defoirdt T."/>
        </authorList>
    </citation>
    <scope>NUCLEOTIDE SEQUENCE [LARGE SCALE GENOMIC DNA]</scope>
    <source>
        <strain evidence="6 7">CAIM 1827</strain>
    </source>
</reference>
<keyword evidence="7" id="KW-1185">Reference proteome</keyword>
<dbReference type="SUPFAM" id="SSF49785">
    <property type="entry name" value="Galactose-binding domain-like"/>
    <property type="match status" value="1"/>
</dbReference>
<keyword evidence="2" id="KW-0378">Hydrolase</keyword>
<dbReference type="InterPro" id="IPR002884">
    <property type="entry name" value="P_dom"/>
</dbReference>
<feature type="region of interest" description="Disordered" evidence="3">
    <location>
        <begin position="752"/>
        <end position="774"/>
    </location>
</feature>
<evidence type="ECO:0000313" key="7">
    <source>
        <dbReference type="Proteomes" id="UP000215999"/>
    </source>
</evidence>
<name>A0ABX4FYI5_9GAMM</name>
<dbReference type="Pfam" id="PF01483">
    <property type="entry name" value="P_proprotein"/>
    <property type="match status" value="1"/>
</dbReference>
<dbReference type="PROSITE" id="PS51829">
    <property type="entry name" value="P_HOMO_B"/>
    <property type="match status" value="1"/>
</dbReference>
<organism evidence="6 7">
    <name type="scientific">Photobacterium sanguinicancri</name>
    <dbReference type="NCBI Taxonomy" id="875932"/>
    <lineage>
        <taxon>Bacteria</taxon>
        <taxon>Pseudomonadati</taxon>
        <taxon>Pseudomonadota</taxon>
        <taxon>Gammaproteobacteria</taxon>
        <taxon>Vibrionales</taxon>
        <taxon>Vibrionaceae</taxon>
        <taxon>Photobacterium</taxon>
    </lineage>
</organism>
<evidence type="ECO:0000256" key="3">
    <source>
        <dbReference type="SAM" id="MobiDB-lite"/>
    </source>
</evidence>
<dbReference type="InterPro" id="IPR008979">
    <property type="entry name" value="Galactose-bd-like_sf"/>
</dbReference>
<evidence type="ECO:0000313" key="6">
    <source>
        <dbReference type="EMBL" id="OZS43948.1"/>
    </source>
</evidence>
<feature type="domain" description="P/Homo B" evidence="5">
    <location>
        <begin position="614"/>
        <end position="755"/>
    </location>
</feature>
<dbReference type="Gene3D" id="2.60.120.260">
    <property type="entry name" value="Galactose-binding domain-like"/>
    <property type="match status" value="1"/>
</dbReference>
<evidence type="ECO:0000256" key="1">
    <source>
        <dbReference type="ARBA" id="ARBA00022670"/>
    </source>
</evidence>